<dbReference type="Gene3D" id="3.90.76.10">
    <property type="entry name" value="Dipeptide-binding Protein, Domain 1"/>
    <property type="match status" value="1"/>
</dbReference>
<evidence type="ECO:0000313" key="4">
    <source>
        <dbReference type="Proteomes" id="UP000295578"/>
    </source>
</evidence>
<feature type="region of interest" description="Disordered" evidence="1">
    <location>
        <begin position="1"/>
        <end position="68"/>
    </location>
</feature>
<feature type="domain" description="Solute-binding protein family 5" evidence="2">
    <location>
        <begin position="141"/>
        <end position="492"/>
    </location>
</feature>
<dbReference type="InterPro" id="IPR039424">
    <property type="entry name" value="SBP_5"/>
</dbReference>
<comment type="caution">
    <text evidence="3">The sequence shown here is derived from an EMBL/GenBank/DDBJ whole genome shotgun (WGS) entry which is preliminary data.</text>
</comment>
<dbReference type="SUPFAM" id="SSF53850">
    <property type="entry name" value="Periplasmic binding protein-like II"/>
    <property type="match status" value="1"/>
</dbReference>
<dbReference type="CDD" id="cd00995">
    <property type="entry name" value="PBP2_NikA_DppA_OppA_like"/>
    <property type="match status" value="1"/>
</dbReference>
<dbReference type="PANTHER" id="PTHR30290:SF83">
    <property type="entry name" value="ABC TRANSPORTER SUBSTRATE-BINDING PROTEIN"/>
    <property type="match status" value="1"/>
</dbReference>
<accession>A0A4R5B3N6</accession>
<feature type="compositionally biased region" description="Basic and acidic residues" evidence="1">
    <location>
        <begin position="9"/>
        <end position="28"/>
    </location>
</feature>
<dbReference type="PANTHER" id="PTHR30290">
    <property type="entry name" value="PERIPLASMIC BINDING COMPONENT OF ABC TRANSPORTER"/>
    <property type="match status" value="1"/>
</dbReference>
<dbReference type="OrthoDB" id="9046151at2"/>
<dbReference type="Gene3D" id="3.10.105.10">
    <property type="entry name" value="Dipeptide-binding Protein, Domain 3"/>
    <property type="match status" value="1"/>
</dbReference>
<dbReference type="AlphaFoldDB" id="A0A4R5B3N6"/>
<dbReference type="GO" id="GO:0015833">
    <property type="term" value="P:peptide transport"/>
    <property type="evidence" value="ECO:0007669"/>
    <property type="project" value="TreeGrafter"/>
</dbReference>
<dbReference type="GO" id="GO:1904680">
    <property type="term" value="F:peptide transmembrane transporter activity"/>
    <property type="evidence" value="ECO:0007669"/>
    <property type="project" value="TreeGrafter"/>
</dbReference>
<dbReference type="InterPro" id="IPR000914">
    <property type="entry name" value="SBP_5_dom"/>
</dbReference>
<evidence type="ECO:0000313" key="3">
    <source>
        <dbReference type="EMBL" id="TDD77732.1"/>
    </source>
</evidence>
<protein>
    <submittedName>
        <fullName evidence="3">ABC transporter substrate-binding protein</fullName>
    </submittedName>
</protein>
<evidence type="ECO:0000259" key="2">
    <source>
        <dbReference type="Pfam" id="PF00496"/>
    </source>
</evidence>
<dbReference type="Gene3D" id="3.40.190.10">
    <property type="entry name" value="Periplasmic binding protein-like II"/>
    <property type="match status" value="1"/>
</dbReference>
<keyword evidence="4" id="KW-1185">Reference proteome</keyword>
<proteinExistence type="predicted"/>
<feature type="compositionally biased region" description="Low complexity" evidence="1">
    <location>
        <begin position="45"/>
        <end position="56"/>
    </location>
</feature>
<organism evidence="3 4">
    <name type="scientific">Actinomadura darangshiensis</name>
    <dbReference type="NCBI Taxonomy" id="705336"/>
    <lineage>
        <taxon>Bacteria</taxon>
        <taxon>Bacillati</taxon>
        <taxon>Actinomycetota</taxon>
        <taxon>Actinomycetes</taxon>
        <taxon>Streptosporangiales</taxon>
        <taxon>Thermomonosporaceae</taxon>
        <taxon>Actinomadura</taxon>
    </lineage>
</organism>
<dbReference type="Pfam" id="PF00496">
    <property type="entry name" value="SBP_bac_5"/>
    <property type="match status" value="1"/>
</dbReference>
<dbReference type="Proteomes" id="UP000295578">
    <property type="component" value="Unassembled WGS sequence"/>
</dbReference>
<reference evidence="3 4" key="1">
    <citation type="submission" date="2019-03" db="EMBL/GenBank/DDBJ databases">
        <title>Draft genome sequences of novel Actinobacteria.</title>
        <authorList>
            <person name="Sahin N."/>
            <person name="Ay H."/>
            <person name="Saygin H."/>
        </authorList>
    </citation>
    <scope>NUCLEOTIDE SEQUENCE [LARGE SCALE GENOMIC DNA]</scope>
    <source>
        <strain evidence="3 4">DSM 45941</strain>
    </source>
</reference>
<gene>
    <name evidence="3" type="ORF">E1293_25805</name>
</gene>
<feature type="compositionally biased region" description="Polar residues" evidence="1">
    <location>
        <begin position="31"/>
        <end position="40"/>
    </location>
</feature>
<name>A0A4R5B3N6_9ACTN</name>
<sequence>MCGGASRLHGMDLRKRQCDRTGELDQRSHGSRNGNRTMRTGGSCPAPVASPASAPPRSRERPLKSSTRTASLVTGAVVVLLAPVAALKAWSEPADPRISVGAPAPATLLPGDVRDTPGRMIANAVWTGLVSYDPKTGAPANAAAESITSPDRRVWTVRLRPGATFQDGTPVTSRSFTAAWTAVLREGWAGSSLLTDAAQIKGAEKGEDGVPGLKVKDDRTFEVTLDRPLSGFPALLGDPAFFPMPESVLRSRDWTSYGRTPVGNGPFRVKSRSAHEIVLRRRSGGGRTVVVKAMPDAKAQYAAAGAGDLDVATLVPANRHESMEADFGGRHLAVPGRDVTYLAFPGWEDRLASPTVRSALSMAVDRSAVTEGALGHQYSPADALVAPGILPGHREGQCRLCVHDSKAAVAALADAGGLKGPLNLWYEANRGDDAWVKDVAGQIHKELGLDVRPHPVAGLREAVDDRKVDGPFAVHTTAAYPAPVAALTPLLDAGTGFDDAYTTDLVAEAEHAATPDEGVIQARLAESAMLRDMPAMPLWSAHDHLVWSERVRGVTAGAFTGLRLDRLAIED</sequence>
<evidence type="ECO:0000256" key="1">
    <source>
        <dbReference type="SAM" id="MobiDB-lite"/>
    </source>
</evidence>
<dbReference type="EMBL" id="SMKY01000133">
    <property type="protein sequence ID" value="TDD77732.1"/>
    <property type="molecule type" value="Genomic_DNA"/>
</dbReference>